<evidence type="ECO:0000256" key="6">
    <source>
        <dbReference type="ARBA" id="ARBA00022679"/>
    </source>
</evidence>
<dbReference type="GO" id="GO:0005886">
    <property type="term" value="C:plasma membrane"/>
    <property type="evidence" value="ECO:0007669"/>
    <property type="project" value="UniProtKB-SubCell"/>
</dbReference>
<evidence type="ECO:0000256" key="12">
    <source>
        <dbReference type="SAM" id="Phobius"/>
    </source>
</evidence>
<dbReference type="Proteomes" id="UP000265742">
    <property type="component" value="Unassembled WGS sequence"/>
</dbReference>
<evidence type="ECO:0000256" key="9">
    <source>
        <dbReference type="ARBA" id="ARBA00022989"/>
    </source>
</evidence>
<evidence type="ECO:0000256" key="1">
    <source>
        <dbReference type="ARBA" id="ARBA00000085"/>
    </source>
</evidence>
<dbReference type="InterPro" id="IPR036097">
    <property type="entry name" value="HisK_dim/P_sf"/>
</dbReference>
<evidence type="ECO:0000256" key="11">
    <source>
        <dbReference type="ARBA" id="ARBA00023136"/>
    </source>
</evidence>
<keyword evidence="11 12" id="KW-0472">Membrane</keyword>
<evidence type="ECO:0000256" key="8">
    <source>
        <dbReference type="ARBA" id="ARBA00022777"/>
    </source>
</evidence>
<dbReference type="RefSeq" id="WP_119483493.1">
    <property type="nucleotide sequence ID" value="NZ_QXTG01000003.1"/>
</dbReference>
<feature type="transmembrane region" description="Helical" evidence="12">
    <location>
        <begin position="163"/>
        <end position="189"/>
    </location>
</feature>
<dbReference type="Gene3D" id="3.30.565.10">
    <property type="entry name" value="Histidine kinase-like ATPase, C-terminal domain"/>
    <property type="match status" value="1"/>
</dbReference>
<organism evidence="15 16">
    <name type="scientific">Amnibacterium setariae</name>
    <dbReference type="NCBI Taxonomy" id="2306585"/>
    <lineage>
        <taxon>Bacteria</taxon>
        <taxon>Bacillati</taxon>
        <taxon>Actinomycetota</taxon>
        <taxon>Actinomycetes</taxon>
        <taxon>Micrococcales</taxon>
        <taxon>Microbacteriaceae</taxon>
        <taxon>Amnibacterium</taxon>
    </lineage>
</organism>
<feature type="domain" description="Histidine kinase" evidence="13">
    <location>
        <begin position="267"/>
        <end position="482"/>
    </location>
</feature>
<dbReference type="CDD" id="cd00082">
    <property type="entry name" value="HisKA"/>
    <property type="match status" value="1"/>
</dbReference>
<dbReference type="SMART" id="SM00388">
    <property type="entry name" value="HisKA"/>
    <property type="match status" value="1"/>
</dbReference>
<dbReference type="EMBL" id="QXTG01000003">
    <property type="protein sequence ID" value="RIX26418.1"/>
    <property type="molecule type" value="Genomic_DNA"/>
</dbReference>
<keyword evidence="9 12" id="KW-1133">Transmembrane helix</keyword>
<dbReference type="PROSITE" id="PS50885">
    <property type="entry name" value="HAMP"/>
    <property type="match status" value="1"/>
</dbReference>
<dbReference type="OrthoDB" id="9786919at2"/>
<evidence type="ECO:0000256" key="2">
    <source>
        <dbReference type="ARBA" id="ARBA00001968"/>
    </source>
</evidence>
<feature type="domain" description="HAMP" evidence="14">
    <location>
        <begin position="190"/>
        <end position="252"/>
    </location>
</feature>
<evidence type="ECO:0000259" key="14">
    <source>
        <dbReference type="PROSITE" id="PS50885"/>
    </source>
</evidence>
<comment type="caution">
    <text evidence="15">The sequence shown here is derived from an EMBL/GenBank/DDBJ whole genome shotgun (WGS) entry which is preliminary data.</text>
</comment>
<dbReference type="CDD" id="cd00075">
    <property type="entry name" value="HATPase"/>
    <property type="match status" value="1"/>
</dbReference>
<dbReference type="SUPFAM" id="SSF55874">
    <property type="entry name" value="ATPase domain of HSP90 chaperone/DNA topoisomerase II/histidine kinase"/>
    <property type="match status" value="1"/>
</dbReference>
<keyword evidence="10" id="KW-0902">Two-component regulatory system</keyword>
<dbReference type="GO" id="GO:0005509">
    <property type="term" value="F:calcium ion binding"/>
    <property type="evidence" value="ECO:0007669"/>
    <property type="project" value="UniProtKB-ARBA"/>
</dbReference>
<dbReference type="Pfam" id="PF00512">
    <property type="entry name" value="HisKA"/>
    <property type="match status" value="1"/>
</dbReference>
<evidence type="ECO:0000256" key="10">
    <source>
        <dbReference type="ARBA" id="ARBA00023012"/>
    </source>
</evidence>
<evidence type="ECO:0000256" key="4">
    <source>
        <dbReference type="ARBA" id="ARBA00012438"/>
    </source>
</evidence>
<evidence type="ECO:0000256" key="3">
    <source>
        <dbReference type="ARBA" id="ARBA00004236"/>
    </source>
</evidence>
<gene>
    <name evidence="15" type="ORF">D1781_15860</name>
</gene>
<dbReference type="CDD" id="cd06225">
    <property type="entry name" value="HAMP"/>
    <property type="match status" value="1"/>
</dbReference>
<dbReference type="InterPro" id="IPR050428">
    <property type="entry name" value="TCS_sensor_his_kinase"/>
</dbReference>
<keyword evidence="8 15" id="KW-0418">Kinase</keyword>
<dbReference type="AlphaFoldDB" id="A0A3A1TWA3"/>
<dbReference type="InterPro" id="IPR003660">
    <property type="entry name" value="HAMP_dom"/>
</dbReference>
<proteinExistence type="predicted"/>
<dbReference type="FunFam" id="1.10.287.130:FF:000001">
    <property type="entry name" value="Two-component sensor histidine kinase"/>
    <property type="match status" value="1"/>
</dbReference>
<dbReference type="PANTHER" id="PTHR45436">
    <property type="entry name" value="SENSOR HISTIDINE KINASE YKOH"/>
    <property type="match status" value="1"/>
</dbReference>
<dbReference type="PROSITE" id="PS50109">
    <property type="entry name" value="HIS_KIN"/>
    <property type="match status" value="1"/>
</dbReference>
<dbReference type="SUPFAM" id="SSF47384">
    <property type="entry name" value="Homodimeric domain of signal transducing histidine kinase"/>
    <property type="match status" value="1"/>
</dbReference>
<dbReference type="InterPro" id="IPR003661">
    <property type="entry name" value="HisK_dim/P_dom"/>
</dbReference>
<dbReference type="Gene3D" id="1.10.287.130">
    <property type="match status" value="1"/>
</dbReference>
<keyword evidence="7 12" id="KW-0812">Transmembrane</keyword>
<reference evidence="16" key="1">
    <citation type="submission" date="2018-09" db="EMBL/GenBank/DDBJ databases">
        <authorList>
            <person name="Kim I."/>
        </authorList>
    </citation>
    <scope>NUCLEOTIDE SEQUENCE [LARGE SCALE GENOMIC DNA]</scope>
    <source>
        <strain evidence="16">DD4a</strain>
    </source>
</reference>
<dbReference type="InterPro" id="IPR036890">
    <property type="entry name" value="HATPase_C_sf"/>
</dbReference>
<dbReference type="SMART" id="SM00387">
    <property type="entry name" value="HATPase_c"/>
    <property type="match status" value="1"/>
</dbReference>
<evidence type="ECO:0000256" key="7">
    <source>
        <dbReference type="ARBA" id="ARBA00022692"/>
    </source>
</evidence>
<dbReference type="InterPro" id="IPR005467">
    <property type="entry name" value="His_kinase_dom"/>
</dbReference>
<dbReference type="Pfam" id="PF00672">
    <property type="entry name" value="HAMP"/>
    <property type="match status" value="1"/>
</dbReference>
<evidence type="ECO:0000259" key="13">
    <source>
        <dbReference type="PROSITE" id="PS50109"/>
    </source>
</evidence>
<comment type="catalytic activity">
    <reaction evidence="1">
        <text>ATP + protein L-histidine = ADP + protein N-phospho-L-histidine.</text>
        <dbReference type="EC" id="2.7.13.3"/>
    </reaction>
</comment>
<dbReference type="Pfam" id="PF02518">
    <property type="entry name" value="HATPase_c"/>
    <property type="match status" value="1"/>
</dbReference>
<evidence type="ECO:0000313" key="15">
    <source>
        <dbReference type="EMBL" id="RIX26418.1"/>
    </source>
</evidence>
<dbReference type="FunFam" id="3.30.565.10:FF:000006">
    <property type="entry name" value="Sensor histidine kinase WalK"/>
    <property type="match status" value="1"/>
</dbReference>
<evidence type="ECO:0000313" key="16">
    <source>
        <dbReference type="Proteomes" id="UP000265742"/>
    </source>
</evidence>
<keyword evidence="5" id="KW-0597">Phosphoprotein</keyword>
<feature type="transmembrane region" description="Helical" evidence="12">
    <location>
        <begin position="12"/>
        <end position="35"/>
    </location>
</feature>
<accession>A0A3A1TWA3</accession>
<dbReference type="Gene3D" id="6.10.340.10">
    <property type="match status" value="1"/>
</dbReference>
<dbReference type="GO" id="GO:0000155">
    <property type="term" value="F:phosphorelay sensor kinase activity"/>
    <property type="evidence" value="ECO:0007669"/>
    <property type="project" value="InterPro"/>
</dbReference>
<dbReference type="PRINTS" id="PR00344">
    <property type="entry name" value="BCTRLSENSOR"/>
</dbReference>
<keyword evidence="16" id="KW-1185">Reference proteome</keyword>
<dbReference type="SMART" id="SM00304">
    <property type="entry name" value="HAMP"/>
    <property type="match status" value="1"/>
</dbReference>
<evidence type="ECO:0000256" key="5">
    <source>
        <dbReference type="ARBA" id="ARBA00022553"/>
    </source>
</evidence>
<keyword evidence="6" id="KW-0808">Transferase</keyword>
<dbReference type="InterPro" id="IPR004358">
    <property type="entry name" value="Sig_transdc_His_kin-like_C"/>
</dbReference>
<protein>
    <recommendedName>
        <fullName evidence="4">histidine kinase</fullName>
        <ecNumber evidence="4">2.7.13.3</ecNumber>
    </recommendedName>
</protein>
<dbReference type="PANTHER" id="PTHR45436:SF5">
    <property type="entry name" value="SENSOR HISTIDINE KINASE TRCS"/>
    <property type="match status" value="1"/>
</dbReference>
<sequence length="492" mass="52124">MHFSSWTLRSRLIALTVLLVAVTSVFVGGVMAFVIKQSFVANFDNQLANSVQGISRSLASSGQIASGQYGVEPGTIVAYYPTYATAAGVQFGTNDAVQLTQRQLQNVESSAGSDRLRTGAPAAFATGDVGPREYRFTTAPVGPGGSNGVLVVGKPTSLLNTEIAGVLAPVAAVVILAIVLAGLLAALIIGRALRPLRRVAAVASNVASLPLERGDVELPERVPEEDTNPHTEVGQVGSALNNLLDSVQSALEVRQASEEKVRNFVADASHELRTPLASIRGYAEITRRFGGDLSEDVQHNIGRIESEAQRMTSLVEDLLLLARLDAERELATTDVDLSRLLVDVVSDANAAGRDHEWELDIPDEPVIVRGDAAKLQQVFTNLVANARVHTPAGTRVVVELAEPRDGHVLARVRDDGPGIPEKLRPQLFGRFVRGDSSRARSTGSTGLGLSIVNAVVEAHHGTVSVASEPGTTIFTVQLPVQQPAEAKQPQPA</sequence>
<name>A0A3A1TWA3_9MICO</name>
<dbReference type="InterPro" id="IPR003594">
    <property type="entry name" value="HATPase_dom"/>
</dbReference>
<comment type="cofactor">
    <cofactor evidence="2">
        <name>a divalent metal cation</name>
        <dbReference type="ChEBI" id="CHEBI:60240"/>
    </cofactor>
</comment>
<dbReference type="EC" id="2.7.13.3" evidence="4"/>
<comment type="subcellular location">
    <subcellularLocation>
        <location evidence="3">Cell membrane</location>
    </subcellularLocation>
</comment>